<keyword evidence="3" id="KW-1185">Reference proteome</keyword>
<dbReference type="Proteomes" id="UP000605986">
    <property type="component" value="Unassembled WGS sequence"/>
</dbReference>
<feature type="transmembrane region" description="Helical" evidence="1">
    <location>
        <begin position="25"/>
        <end position="52"/>
    </location>
</feature>
<feature type="transmembrane region" description="Helical" evidence="1">
    <location>
        <begin position="105"/>
        <end position="132"/>
    </location>
</feature>
<protein>
    <submittedName>
        <fullName evidence="2">Uncharacterized protein</fullName>
    </submittedName>
</protein>
<feature type="transmembrane region" description="Helical" evidence="1">
    <location>
        <begin position="316"/>
        <end position="336"/>
    </location>
</feature>
<feature type="transmembrane region" description="Helical" evidence="1">
    <location>
        <begin position="402"/>
        <end position="420"/>
    </location>
</feature>
<evidence type="ECO:0000313" key="3">
    <source>
        <dbReference type="Proteomes" id="UP000605986"/>
    </source>
</evidence>
<reference evidence="2" key="1">
    <citation type="submission" date="2020-01" db="EMBL/GenBank/DDBJ databases">
        <title>Identification and distribution of gene clusters putatively required for synthesis of sphingolipid metabolism inhibitors in phylogenetically diverse species of the filamentous fungus Fusarium.</title>
        <authorList>
            <person name="Kim H.-S."/>
            <person name="Busman M."/>
            <person name="Brown D.W."/>
            <person name="Divon H."/>
            <person name="Uhlig S."/>
            <person name="Proctor R.H."/>
        </authorList>
    </citation>
    <scope>NUCLEOTIDE SEQUENCE</scope>
    <source>
        <strain evidence="2">NRRL 53441</strain>
    </source>
</reference>
<comment type="caution">
    <text evidence="2">The sequence shown here is derived from an EMBL/GenBank/DDBJ whole genome shotgun (WGS) entry which is preliminary data.</text>
</comment>
<dbReference type="AlphaFoldDB" id="A0A8H4NJY3"/>
<feature type="transmembrane region" description="Helical" evidence="1">
    <location>
        <begin position="471"/>
        <end position="488"/>
    </location>
</feature>
<feature type="transmembrane region" description="Helical" evidence="1">
    <location>
        <begin position="144"/>
        <end position="163"/>
    </location>
</feature>
<accession>A0A8H4NJY3</accession>
<gene>
    <name evidence="2" type="ORF">F53441_13658</name>
</gene>
<keyword evidence="1" id="KW-1133">Transmembrane helix</keyword>
<evidence type="ECO:0000313" key="2">
    <source>
        <dbReference type="EMBL" id="KAF4434641.1"/>
    </source>
</evidence>
<organism evidence="2 3">
    <name type="scientific">Fusarium austroafricanum</name>
    <dbReference type="NCBI Taxonomy" id="2364996"/>
    <lineage>
        <taxon>Eukaryota</taxon>
        <taxon>Fungi</taxon>
        <taxon>Dikarya</taxon>
        <taxon>Ascomycota</taxon>
        <taxon>Pezizomycotina</taxon>
        <taxon>Sordariomycetes</taxon>
        <taxon>Hypocreomycetidae</taxon>
        <taxon>Hypocreales</taxon>
        <taxon>Nectriaceae</taxon>
        <taxon>Fusarium</taxon>
        <taxon>Fusarium concolor species complex</taxon>
    </lineage>
</organism>
<dbReference type="PANTHER" id="PTHR37577">
    <property type="entry name" value="INTEGRAL MEMBRANE PROTEIN"/>
    <property type="match status" value="1"/>
</dbReference>
<proteinExistence type="predicted"/>
<dbReference type="OrthoDB" id="5427664at2759"/>
<evidence type="ECO:0000256" key="1">
    <source>
        <dbReference type="SAM" id="Phobius"/>
    </source>
</evidence>
<feature type="transmembrane region" description="Helical" evidence="1">
    <location>
        <begin position="175"/>
        <end position="198"/>
    </location>
</feature>
<feature type="transmembrane region" description="Helical" evidence="1">
    <location>
        <begin position="227"/>
        <end position="246"/>
    </location>
</feature>
<name>A0A8H4NJY3_9HYPO</name>
<dbReference type="EMBL" id="JAADJG010000894">
    <property type="protein sequence ID" value="KAF4434641.1"/>
    <property type="molecule type" value="Genomic_DNA"/>
</dbReference>
<keyword evidence="1" id="KW-0812">Transmembrane</keyword>
<feature type="transmembrane region" description="Helical" evidence="1">
    <location>
        <begin position="293"/>
        <end position="310"/>
    </location>
</feature>
<dbReference type="InterPro" id="IPR053018">
    <property type="entry name" value="Elsinochrome_Biosynth-Asso"/>
</dbReference>
<sequence length="502" mass="56532">MSKSSSSCSSTCKDFPKEIPSYGDIGGIGVALAFIVTAWMVVVVLIGYYLTVFDPKLDPFRKEGTQKLSRYPNSIDYSVHELLQKIPGLGSNGGPRSARYLRLGAMLNACILMLADLQIFTALSILVGAYASMGCEIVAYHWQYMIYLAWLASVTHLAGLSFLRNHLANNGVKCYWRLAAMFFIQSLLSAAVGLATHFGDDPWLKSGGGRPAICYFKEHTEVSSNSFQSAVKIIILLVWGFFIRVAKMFQPFEGGLRKCAAQLHKKARNQRYETYDRNEWDFRHGIFKNVKNLWLGPWIIATLEVLSIQLDLFTSFLAEVYWLLFSIIWITIRLVNLRNLGNQDDSKWTFGQVLPVFLLIAPFATAVETFCSKQETPHNQEDPVNNDDIRGLGHTHTSGYRGVFFLGVLSYIEIGIYFVLSQRKAEGLAAPLIQIFVSVFAQLELQVFWVVSDLWLSNSRLNRTLKRTICGFVFLLLSAMSISANFVYQMVKNMALSTYAHG</sequence>
<keyword evidence="1" id="KW-0472">Membrane</keyword>
<feature type="transmembrane region" description="Helical" evidence="1">
    <location>
        <begin position="348"/>
        <end position="367"/>
    </location>
</feature>
<dbReference type="PANTHER" id="PTHR37577:SF1">
    <property type="entry name" value="INTEGRAL MEMBRANE PROTEIN"/>
    <property type="match status" value="1"/>
</dbReference>
<feature type="transmembrane region" description="Helical" evidence="1">
    <location>
        <begin position="432"/>
        <end position="451"/>
    </location>
</feature>